<feature type="compositionally biased region" description="Low complexity" evidence="10">
    <location>
        <begin position="80"/>
        <end position="92"/>
    </location>
</feature>
<proteinExistence type="inferred from homology"/>
<dbReference type="InterPro" id="IPR058751">
    <property type="entry name" value="RDRP_helical"/>
</dbReference>
<evidence type="ECO:0000256" key="2">
    <source>
        <dbReference type="ARBA" id="ARBA00022484"/>
    </source>
</evidence>
<dbReference type="PANTHER" id="PTHR23079">
    <property type="entry name" value="RNA-DEPENDENT RNA POLYMERASE"/>
    <property type="match status" value="1"/>
</dbReference>
<evidence type="ECO:0000313" key="14">
    <source>
        <dbReference type="EMBL" id="RZC27867.1"/>
    </source>
</evidence>
<dbReference type="EMBL" id="QZWG01000001">
    <property type="protein sequence ID" value="RZC27867.1"/>
    <property type="molecule type" value="Genomic_DNA"/>
</dbReference>
<keyword evidence="4 8" id="KW-0548">Nucleotidyltransferase</keyword>
<dbReference type="InterPro" id="IPR058752">
    <property type="entry name" value="RDRP_C_head"/>
</dbReference>
<keyword evidence="3 8" id="KW-0808">Transferase</keyword>
<evidence type="ECO:0000256" key="1">
    <source>
        <dbReference type="ARBA" id="ARBA00005762"/>
    </source>
</evidence>
<reference evidence="14 15" key="1">
    <citation type="submission" date="2018-09" db="EMBL/GenBank/DDBJ databases">
        <title>A high-quality reference genome of wild soybean provides a powerful tool to mine soybean genomes.</title>
        <authorList>
            <person name="Xie M."/>
            <person name="Chung C.Y.L."/>
            <person name="Li M.-W."/>
            <person name="Wong F.-L."/>
            <person name="Chan T.-F."/>
            <person name="Lam H.-M."/>
        </authorList>
    </citation>
    <scope>NUCLEOTIDE SEQUENCE [LARGE SCALE GENOMIC DNA]</scope>
    <source>
        <strain evidence="15">cv. W05</strain>
        <tissue evidence="14">Hypocotyl of etiolated seedlings</tissue>
    </source>
</reference>
<name>A0A445LX30_GLYSO</name>
<comment type="caution">
    <text evidence="14">The sequence shown here is derived from an EMBL/GenBank/DDBJ whole genome shotgun (WGS) entry which is preliminary data.</text>
</comment>
<dbReference type="EC" id="2.7.7.48" evidence="8"/>
<dbReference type="GO" id="GO:0031380">
    <property type="term" value="C:nuclear RNA-directed RNA polymerase complex"/>
    <property type="evidence" value="ECO:0007669"/>
    <property type="project" value="TreeGrafter"/>
</dbReference>
<dbReference type="Gramene" id="XM_028371004.1">
    <property type="protein sequence ID" value="XP_028226805.1"/>
    <property type="gene ID" value="LOC114407766"/>
</dbReference>
<dbReference type="InterPro" id="IPR007855">
    <property type="entry name" value="RDRP"/>
</dbReference>
<keyword evidence="15" id="KW-1185">Reference proteome</keyword>
<dbReference type="Pfam" id="PF26253">
    <property type="entry name" value="RdRP_head"/>
    <property type="match status" value="1"/>
</dbReference>
<dbReference type="GO" id="GO:0030422">
    <property type="term" value="P:siRNA processing"/>
    <property type="evidence" value="ECO:0007669"/>
    <property type="project" value="TreeGrafter"/>
</dbReference>
<evidence type="ECO:0000259" key="11">
    <source>
        <dbReference type="Pfam" id="PF05183"/>
    </source>
</evidence>
<dbReference type="GO" id="GO:0003968">
    <property type="term" value="F:RNA-directed RNA polymerase activity"/>
    <property type="evidence" value="ECO:0007669"/>
    <property type="project" value="UniProtKB-KW"/>
</dbReference>
<evidence type="ECO:0000256" key="9">
    <source>
        <dbReference type="SAM" id="Coils"/>
    </source>
</evidence>
<comment type="similarity">
    <text evidence="1 8">Belongs to the RdRP family.</text>
</comment>
<keyword evidence="5 8" id="KW-0694">RNA-binding</keyword>
<evidence type="ECO:0000256" key="5">
    <source>
        <dbReference type="ARBA" id="ARBA00022884"/>
    </source>
</evidence>
<evidence type="ECO:0000313" key="15">
    <source>
        <dbReference type="Proteomes" id="UP000289340"/>
    </source>
</evidence>
<organism evidence="14 15">
    <name type="scientific">Glycine soja</name>
    <name type="common">Wild soybean</name>
    <dbReference type="NCBI Taxonomy" id="3848"/>
    <lineage>
        <taxon>Eukaryota</taxon>
        <taxon>Viridiplantae</taxon>
        <taxon>Streptophyta</taxon>
        <taxon>Embryophyta</taxon>
        <taxon>Tracheophyta</taxon>
        <taxon>Spermatophyta</taxon>
        <taxon>Magnoliopsida</taxon>
        <taxon>eudicotyledons</taxon>
        <taxon>Gunneridae</taxon>
        <taxon>Pentapetalae</taxon>
        <taxon>rosids</taxon>
        <taxon>fabids</taxon>
        <taxon>Fabales</taxon>
        <taxon>Fabaceae</taxon>
        <taxon>Papilionoideae</taxon>
        <taxon>50 kb inversion clade</taxon>
        <taxon>NPAAA clade</taxon>
        <taxon>indigoferoid/millettioid clade</taxon>
        <taxon>Phaseoleae</taxon>
        <taxon>Glycine</taxon>
        <taxon>Glycine subgen. Soja</taxon>
    </lineage>
</organism>
<protein>
    <recommendedName>
        <fullName evidence="8">RNA-dependent RNA polymerase</fullName>
        <ecNumber evidence="8">2.7.7.48</ecNumber>
    </recommendedName>
</protein>
<feature type="coiled-coil region" evidence="9">
    <location>
        <begin position="866"/>
        <end position="906"/>
    </location>
</feature>
<dbReference type="InterPro" id="IPR057596">
    <property type="entry name" value="RDRP_core"/>
</dbReference>
<accession>A0A445LX30</accession>
<sequence length="985" mass="112803">MAENHNHRDLLILPPSVEALIESICRDQNRPPLDYSTRHRLKLQGEEQSLRILNKIAATRIRLSFAGFVNHMLDDINHQNNNNNNNNNNKNNSHSQPEPSTRQQTSPTRPPRPTPSSLLHALGELEFRKAFLILSYIGRESLENCITDAKIRSLKDLPMAKFEKTIWEDFGEKCIYDQSDRQLHRDWNSGRTHVYQCFVFPDGNLRFKGPILQSTRTHLQKTLGDDNVLLVKFAEDGSGKNFRTHAEEANALYGKFGKEGIRVGLRLYRFFVFKDGGNEEKQKDPTSSTVKCYFVRMQSGCSADEGADYILSNKTVSEARTLFMHAHMLLPNLNKYMARFSLILSKTLKLNIDLTTVSVQKIPDEYCKDANGNIMVDNEKPRILTDGTGFISRDLALLCPNNVYKGSNLENNCIQEINNLVELEDMSNAMGEAEQLSTHEPPLLIQCRLFHMGHAIKGTLLVNRKLPPRTIQVRPSMIKVEKDPSVHMQSINSLEVVTTSNKPKRGYLSKHLIALLSFGGVPNEFFMDLLRSNMADANHVYSNKRSALRASINCGEKDEYNAAEMILCGIPLDEPFLKHHLSRFAREEKKKLRGGKLYMPDCFYLMGTVDPTGHLKKNQVCIIHENSQIVGDVLVYRNPGLHFGDIHKMDATYVKELESYVGHSKYGIFFPRVGTRSVADEIAGGDFDGDTYWVSNHPQLLQYFRKGDPWIENSVPLDSSVKKPSEFSPEELEEELFRLFLKTRFQPSYAMGMSENSWMALMDRLLTLNNCCTNENEKERVKENMLKLIDIYYEALDAPKSGRKVQVPNDLIAELFPHYMEKDKSFTSTSILGLIYDEVEIWLENDMVGEIWKLPCFDVEVPPSCLEKWKTKYEEYRKDMTDALNLKDKSKSHEEAAEVNRKYKEEFYGPTLQMEGCLKSIGDIFNEALAVYNVSYEYAMLKKEVKRCGFAWKIAGSALTRLYIIKQNEKALNCDPSVVREIFRL</sequence>
<evidence type="ECO:0000259" key="13">
    <source>
        <dbReference type="Pfam" id="PF26253"/>
    </source>
</evidence>
<gene>
    <name evidence="14" type="ORF">D0Y65_000089</name>
</gene>
<comment type="catalytic activity">
    <reaction evidence="7 8">
        <text>RNA(n) + a ribonucleoside 5'-triphosphate = RNA(n+1) + diphosphate</text>
        <dbReference type="Rhea" id="RHEA:21248"/>
        <dbReference type="Rhea" id="RHEA-COMP:14527"/>
        <dbReference type="Rhea" id="RHEA-COMP:17342"/>
        <dbReference type="ChEBI" id="CHEBI:33019"/>
        <dbReference type="ChEBI" id="CHEBI:61557"/>
        <dbReference type="ChEBI" id="CHEBI:140395"/>
        <dbReference type="EC" id="2.7.7.48"/>
    </reaction>
</comment>
<feature type="domain" description="RDRP C-terminal head" evidence="13">
    <location>
        <begin position="869"/>
        <end position="974"/>
    </location>
</feature>
<feature type="region of interest" description="Disordered" evidence="10">
    <location>
        <begin position="76"/>
        <end position="117"/>
    </location>
</feature>
<evidence type="ECO:0000256" key="6">
    <source>
        <dbReference type="ARBA" id="ARBA00023158"/>
    </source>
</evidence>
<dbReference type="PANTHER" id="PTHR23079:SF55">
    <property type="entry name" value="RNA-DIRECTED RNA POLYMERASE"/>
    <property type="match status" value="1"/>
</dbReference>
<evidence type="ECO:0000259" key="12">
    <source>
        <dbReference type="Pfam" id="PF26252"/>
    </source>
</evidence>
<comment type="function">
    <text evidence="8">Probably involved in the RNA silencing pathway and required for the generation of small interfering RNAs (siRNAs).</text>
</comment>
<keyword evidence="2 8" id="KW-0696">RNA-directed RNA polymerase</keyword>
<evidence type="ECO:0000256" key="3">
    <source>
        <dbReference type="ARBA" id="ARBA00022679"/>
    </source>
</evidence>
<evidence type="ECO:0000256" key="7">
    <source>
        <dbReference type="ARBA" id="ARBA00048744"/>
    </source>
</evidence>
<feature type="domain" description="RDRP helical" evidence="12">
    <location>
        <begin position="118"/>
        <end position="177"/>
    </location>
</feature>
<evidence type="ECO:0000256" key="10">
    <source>
        <dbReference type="SAM" id="MobiDB-lite"/>
    </source>
</evidence>
<dbReference type="Pfam" id="PF05183">
    <property type="entry name" value="RdRP"/>
    <property type="match status" value="1"/>
</dbReference>
<feature type="domain" description="RDRP core" evidence="11">
    <location>
        <begin position="206"/>
        <end position="839"/>
    </location>
</feature>
<dbReference type="AlphaFoldDB" id="A0A445LX30"/>
<keyword evidence="9" id="KW-0175">Coiled coil</keyword>
<dbReference type="Pfam" id="PF26252">
    <property type="entry name" value="RdRP_helical"/>
    <property type="match status" value="1"/>
</dbReference>
<evidence type="ECO:0000256" key="4">
    <source>
        <dbReference type="ARBA" id="ARBA00022695"/>
    </source>
</evidence>
<keyword evidence="6 8" id="KW-0943">RNA-mediated gene silencing</keyword>
<dbReference type="GO" id="GO:0003723">
    <property type="term" value="F:RNA binding"/>
    <property type="evidence" value="ECO:0007669"/>
    <property type="project" value="UniProtKB-KW"/>
</dbReference>
<dbReference type="Proteomes" id="UP000289340">
    <property type="component" value="Chromosome 1"/>
</dbReference>
<evidence type="ECO:0000256" key="8">
    <source>
        <dbReference type="RuleBase" id="RU363098"/>
    </source>
</evidence>